<reference evidence="3" key="2">
    <citation type="submission" date="2014-07" db="EMBL/GenBank/DDBJ databases">
        <authorList>
            <person name="Hull J."/>
        </authorList>
    </citation>
    <scope>NUCLEOTIDE SEQUENCE</scope>
</reference>
<protein>
    <submittedName>
        <fullName evidence="3">Uncharacterized protein</fullName>
    </submittedName>
</protein>
<name>A0A0A9W3Q4_LYGHE</name>
<evidence type="ECO:0000313" key="4">
    <source>
        <dbReference type="EMBL" id="JAG02043.1"/>
    </source>
</evidence>
<proteinExistence type="predicted"/>
<feature type="compositionally biased region" description="Low complexity" evidence="1">
    <location>
        <begin position="189"/>
        <end position="204"/>
    </location>
</feature>
<evidence type="ECO:0000313" key="5">
    <source>
        <dbReference type="EMBL" id="JAG21800.1"/>
    </source>
</evidence>
<dbReference type="EMBL" id="GBHO01021804">
    <property type="protein sequence ID" value="JAG21800.1"/>
    <property type="molecule type" value="Transcribed_RNA"/>
</dbReference>
<dbReference type="AlphaFoldDB" id="A0A0A9W3Q4"/>
<evidence type="ECO:0000256" key="1">
    <source>
        <dbReference type="SAM" id="MobiDB-lite"/>
    </source>
</evidence>
<dbReference type="EMBL" id="GBHO01041564">
    <property type="protein sequence ID" value="JAG02040.1"/>
    <property type="molecule type" value="Transcribed_RNA"/>
</dbReference>
<organism evidence="3">
    <name type="scientific">Lygus hesperus</name>
    <name type="common">Western plant bug</name>
    <dbReference type="NCBI Taxonomy" id="30085"/>
    <lineage>
        <taxon>Eukaryota</taxon>
        <taxon>Metazoa</taxon>
        <taxon>Ecdysozoa</taxon>
        <taxon>Arthropoda</taxon>
        <taxon>Hexapoda</taxon>
        <taxon>Insecta</taxon>
        <taxon>Pterygota</taxon>
        <taxon>Neoptera</taxon>
        <taxon>Paraneoptera</taxon>
        <taxon>Hemiptera</taxon>
        <taxon>Heteroptera</taxon>
        <taxon>Panheteroptera</taxon>
        <taxon>Cimicomorpha</taxon>
        <taxon>Miridae</taxon>
        <taxon>Mirini</taxon>
        <taxon>Lygus</taxon>
    </lineage>
</organism>
<reference evidence="3" key="1">
    <citation type="journal article" date="2014" name="PLoS ONE">
        <title>Transcriptome-Based Identification of ABC Transporters in the Western Tarnished Plant Bug Lygus hesperus.</title>
        <authorList>
            <person name="Hull J.J."/>
            <person name="Chaney K."/>
            <person name="Geib S.M."/>
            <person name="Fabrick J.A."/>
            <person name="Brent C.S."/>
            <person name="Walsh D."/>
            <person name="Lavine L.C."/>
        </authorList>
    </citation>
    <scope>NUCLEOTIDE SEQUENCE</scope>
</reference>
<accession>A0A0A9W3Q4</accession>
<dbReference type="EMBL" id="GBHO01041561">
    <property type="protein sequence ID" value="JAG02043.1"/>
    <property type="molecule type" value="Transcribed_RNA"/>
</dbReference>
<dbReference type="EMBL" id="GBHO01041563">
    <property type="protein sequence ID" value="JAG02041.1"/>
    <property type="molecule type" value="Transcribed_RNA"/>
</dbReference>
<evidence type="ECO:0000313" key="2">
    <source>
        <dbReference type="EMBL" id="JAG02040.1"/>
    </source>
</evidence>
<feature type="region of interest" description="Disordered" evidence="1">
    <location>
        <begin position="189"/>
        <end position="257"/>
    </location>
</feature>
<gene>
    <name evidence="2" type="ORF">CM83_16490</name>
    <name evidence="5" type="ORF">CM83_16492</name>
    <name evidence="3" type="ORF">CM83_16494</name>
    <name evidence="4" type="ORF">CM83_16499</name>
</gene>
<feature type="compositionally biased region" description="Polar residues" evidence="1">
    <location>
        <begin position="248"/>
        <end position="257"/>
    </location>
</feature>
<sequence length="257" mass="27797">MQRVVQRGTGDVSHSPFEAVDGETYKGANLETAAVNTSIVDQNNRKLEDAISSLMSESLGTSERQLVHRYFNLLSDDSVIKRNIHLLTAHSAPQFPAIAVDTAAYSAEPSTGRQALLSAIDPNESLLNPQQYVELERILRDTKDTCFSAIDSAGVLTASNGHNIDSLTTSQSARPSWFARLCDMFTSSRSNRNSSSASNHQQASFPPKFIETSTSSTPSSVSPSDSTHSSHGSPRYSETDSPLPCVHSPQQCCSDSE</sequence>
<evidence type="ECO:0000313" key="3">
    <source>
        <dbReference type="EMBL" id="JAG02041.1"/>
    </source>
</evidence>
<feature type="compositionally biased region" description="Low complexity" evidence="1">
    <location>
        <begin position="212"/>
        <end position="234"/>
    </location>
</feature>